<proteinExistence type="predicted"/>
<dbReference type="STRING" id="183.GCA_002009735_03571"/>
<accession>H2CF86</accession>
<evidence type="ECO:0000313" key="1">
    <source>
        <dbReference type="EMBL" id="EHQ06714.1"/>
    </source>
</evidence>
<sequence length="272" mass="29773">MMKRLILLGVILMGVNLTMSCRVLIPREHRESTATWNGDTQLVEGLSRYKARLSWNPLSQEMIVGPATTEILVYAMKPASLSLSEAKQIGKSPGRILPSGLVVSGTSVYYLVEEDGLRTLFVVDMNGGQPQSLLSGEILAISASERTLAVFGLLSGRTVVWVSGLDESGRLKARLEGSYEVPGSSSTPLFRFMKDRLYVKSAGSVYLFDADGARGRATTFPACFYAIDVDKGLSPDGRLFSRSADDELRVIQADPFYPNSRMTDRIDDDRGC</sequence>
<evidence type="ECO:0008006" key="3">
    <source>
        <dbReference type="Google" id="ProtNLM"/>
    </source>
</evidence>
<gene>
    <name evidence="1" type="ORF">Lepil_2033</name>
</gene>
<dbReference type="PROSITE" id="PS51257">
    <property type="entry name" value="PROKAR_LIPOPROTEIN"/>
    <property type="match status" value="1"/>
</dbReference>
<organism evidence="1 2">
    <name type="scientific">Leptonema illini DSM 21528</name>
    <dbReference type="NCBI Taxonomy" id="929563"/>
    <lineage>
        <taxon>Bacteria</taxon>
        <taxon>Pseudomonadati</taxon>
        <taxon>Spirochaetota</taxon>
        <taxon>Spirochaetia</taxon>
        <taxon>Leptospirales</taxon>
        <taxon>Leptospiraceae</taxon>
        <taxon>Leptonema</taxon>
    </lineage>
</organism>
<dbReference type="EMBL" id="JH597773">
    <property type="protein sequence ID" value="EHQ06714.1"/>
    <property type="molecule type" value="Genomic_DNA"/>
</dbReference>
<dbReference type="SUPFAM" id="SSF50969">
    <property type="entry name" value="YVTN repeat-like/Quinoprotein amine dehydrogenase"/>
    <property type="match status" value="1"/>
</dbReference>
<keyword evidence="2" id="KW-1185">Reference proteome</keyword>
<dbReference type="Proteomes" id="UP000005737">
    <property type="component" value="Unassembled WGS sequence"/>
</dbReference>
<protein>
    <recommendedName>
        <fullName evidence="3">Lipoprotein</fullName>
    </recommendedName>
</protein>
<dbReference type="InterPro" id="IPR011044">
    <property type="entry name" value="Quino_amine_DH_bsu"/>
</dbReference>
<evidence type="ECO:0000313" key="2">
    <source>
        <dbReference type="Proteomes" id="UP000005737"/>
    </source>
</evidence>
<dbReference type="HOGENOM" id="CLU_1022319_0_0_12"/>
<reference evidence="1 2" key="1">
    <citation type="submission" date="2011-10" db="EMBL/GenBank/DDBJ databases">
        <title>The Improved High-Quality Draft genome of Leptonema illini DSM 21528.</title>
        <authorList>
            <consortium name="US DOE Joint Genome Institute (JGI-PGF)"/>
            <person name="Lucas S."/>
            <person name="Copeland A."/>
            <person name="Lapidus A."/>
            <person name="Glavina del Rio T."/>
            <person name="Dalin E."/>
            <person name="Tice H."/>
            <person name="Bruce D."/>
            <person name="Goodwin L."/>
            <person name="Pitluck S."/>
            <person name="Peters L."/>
            <person name="Mikhailova N."/>
            <person name="Held B."/>
            <person name="Kyrpides N."/>
            <person name="Mavromatis K."/>
            <person name="Ivanova N."/>
            <person name="Markowitz V."/>
            <person name="Cheng J.-F."/>
            <person name="Hugenholtz P."/>
            <person name="Woyke T."/>
            <person name="Wu D."/>
            <person name="Gronow S."/>
            <person name="Wellnitz S."/>
            <person name="Brambilla E.-M."/>
            <person name="Klenk H.-P."/>
            <person name="Eisen J.A."/>
        </authorList>
    </citation>
    <scope>NUCLEOTIDE SEQUENCE [LARGE SCALE GENOMIC DNA]</scope>
    <source>
        <strain evidence="1 2">DSM 21528</strain>
    </source>
</reference>
<name>H2CF86_9LEPT</name>
<dbReference type="AlphaFoldDB" id="H2CF86"/>